<organism evidence="1 2">
    <name type="scientific">Geoalkalibacter ferrihydriticus</name>
    <dbReference type="NCBI Taxonomy" id="392333"/>
    <lineage>
        <taxon>Bacteria</taxon>
        <taxon>Pseudomonadati</taxon>
        <taxon>Thermodesulfobacteriota</taxon>
        <taxon>Desulfuromonadia</taxon>
        <taxon>Desulfuromonadales</taxon>
        <taxon>Geoalkalibacteraceae</taxon>
        <taxon>Geoalkalibacter</taxon>
    </lineage>
</organism>
<reference evidence="1 2" key="1">
    <citation type="submission" date="2016-10" db="EMBL/GenBank/DDBJ databases">
        <authorList>
            <person name="de Groot N.N."/>
        </authorList>
    </citation>
    <scope>NUCLEOTIDE SEQUENCE [LARGE SCALE GENOMIC DNA]</scope>
    <source>
        <strain evidence="1 2">DSM 17813</strain>
    </source>
</reference>
<evidence type="ECO:0000313" key="1">
    <source>
        <dbReference type="EMBL" id="SDM85808.1"/>
    </source>
</evidence>
<dbReference type="NCBIfam" id="TIGR03694">
    <property type="entry name" value="exosort_acyl"/>
    <property type="match status" value="1"/>
</dbReference>
<dbReference type="SUPFAM" id="SSF55729">
    <property type="entry name" value="Acyl-CoA N-acyltransferases (Nat)"/>
    <property type="match status" value="1"/>
</dbReference>
<dbReference type="OrthoDB" id="5414373at2"/>
<dbReference type="InterPro" id="IPR016181">
    <property type="entry name" value="Acyl_CoA_acyltransferase"/>
</dbReference>
<dbReference type="AlphaFoldDB" id="A0A1G9WMQ7"/>
<dbReference type="Proteomes" id="UP000182146">
    <property type="component" value="Unassembled WGS sequence"/>
</dbReference>
<dbReference type="Gene3D" id="3.40.630.30">
    <property type="match status" value="1"/>
</dbReference>
<dbReference type="Pfam" id="PF13444">
    <property type="entry name" value="Acetyltransf_5"/>
    <property type="match status" value="1"/>
</dbReference>
<sequence length="236" mass="27243">MSYFDFVEIKKNDPRIADVFKLRYKVYVEEWGFERAEDHPLGIETDEYDQQAIHIAAIRRETGAIIGTARLIPCSDMKFPIEKNMQMDRDVQGELRIKTCEISRLAVSKDYRRRAGDNMIYNGEVFSAQGMSIPEDERRSGENDIVLGLIRKICEFSGREGFTHWYVGMAKGLYILLKRRKMNFTPIGPEIDYHGLRRPYFGRVDEIVAGNEDFSTIYHQAESLSVGRAQELSVAI</sequence>
<protein>
    <submittedName>
        <fullName evidence="1">N-acyl amino acid synthase, PEP-CTERM/exosortase system-associated</fullName>
    </submittedName>
</protein>
<dbReference type="InterPro" id="IPR022484">
    <property type="entry name" value="PEP-CTERM/exosrtase_acylTfrase"/>
</dbReference>
<evidence type="ECO:0000313" key="2">
    <source>
        <dbReference type="Proteomes" id="UP000182146"/>
    </source>
</evidence>
<dbReference type="EMBL" id="FNGU01000011">
    <property type="protein sequence ID" value="SDM85808.1"/>
    <property type="molecule type" value="Genomic_DNA"/>
</dbReference>
<dbReference type="STRING" id="392333.SAMN05660860_03291"/>
<proteinExistence type="predicted"/>
<accession>A0A1G9WMQ7</accession>
<dbReference type="RefSeq" id="WP_052446466.1">
    <property type="nucleotide sequence ID" value="NZ_FNGU01000011.1"/>
</dbReference>
<gene>
    <name evidence="1" type="ORF">SAMN05660860_03291</name>
</gene>
<name>A0A1G9WMQ7_9BACT</name>